<feature type="region of interest" description="Disordered" evidence="1">
    <location>
        <begin position="363"/>
        <end position="388"/>
    </location>
</feature>
<proteinExistence type="predicted"/>
<feature type="compositionally biased region" description="Polar residues" evidence="1">
    <location>
        <begin position="370"/>
        <end position="384"/>
    </location>
</feature>
<feature type="compositionally biased region" description="Basic and acidic residues" evidence="1">
    <location>
        <begin position="175"/>
        <end position="186"/>
    </location>
</feature>
<dbReference type="InParanoid" id="A0A316W7M2"/>
<evidence type="ECO:0000313" key="2">
    <source>
        <dbReference type="EMBL" id="PWN45822.1"/>
    </source>
</evidence>
<feature type="region of interest" description="Disordered" evidence="1">
    <location>
        <begin position="62"/>
        <end position="238"/>
    </location>
</feature>
<feature type="compositionally biased region" description="Basic and acidic residues" evidence="1">
    <location>
        <begin position="66"/>
        <end position="85"/>
    </location>
</feature>
<sequence>MHQFGSLGARTLSSQLAYESLEQQRHAFHALNGRLGLGMRLRPAIRHPRWLPDERAGAELAWTAEPVRRDSRPVTDHTTSKERTRSPVKQSRGAELKSSTSGAQRRRASRQQAEERFAAKRKRLQQALADLDREERRSKRSSRSKRESISPPSKKSRSSGKSKREPPSSPKRTSKRNEGSKREHLSSHRPASRRSSRSDREPENAGKSARARLSGRVTPPMDRVKRHMPPEQAVAQEDSLTMARISQSQKRPLVGVTPERALPPSEVAPWLDRTTWAMSTRAVGTGSNTFALAAHRNGHWSFPSPSDAAHAESQSSEVYAMGGGQPLGDASVNVSPSRRMPVFSPAPPEPGVPSVVPTGLVSAAEDDDAPSSNFPNGTAESDSCPSLRHPTLDSDARAAFDFPAGPDSQTEGHASQVLCTSANSSRALRKDFAIAGQSRTGKALYVRFA</sequence>
<organism evidence="2 3">
    <name type="scientific">Ceraceosorus guamensis</name>
    <dbReference type="NCBI Taxonomy" id="1522189"/>
    <lineage>
        <taxon>Eukaryota</taxon>
        <taxon>Fungi</taxon>
        <taxon>Dikarya</taxon>
        <taxon>Basidiomycota</taxon>
        <taxon>Ustilaginomycotina</taxon>
        <taxon>Exobasidiomycetes</taxon>
        <taxon>Ceraceosorales</taxon>
        <taxon>Ceraceosoraceae</taxon>
        <taxon>Ceraceosorus</taxon>
    </lineage>
</organism>
<dbReference type="Proteomes" id="UP000245783">
    <property type="component" value="Unassembled WGS sequence"/>
</dbReference>
<name>A0A316W7M2_9BASI</name>
<evidence type="ECO:0000256" key="1">
    <source>
        <dbReference type="SAM" id="MobiDB-lite"/>
    </source>
</evidence>
<dbReference type="EMBL" id="KZ819353">
    <property type="protein sequence ID" value="PWN45822.1"/>
    <property type="molecule type" value="Genomic_DNA"/>
</dbReference>
<dbReference type="GeneID" id="37032107"/>
<evidence type="ECO:0000313" key="3">
    <source>
        <dbReference type="Proteomes" id="UP000245783"/>
    </source>
</evidence>
<dbReference type="AlphaFoldDB" id="A0A316W7M2"/>
<gene>
    <name evidence="2" type="ORF">IE81DRAFT_127294</name>
</gene>
<accession>A0A316W7M2</accession>
<reference evidence="2 3" key="1">
    <citation type="journal article" date="2018" name="Mol. Biol. Evol.">
        <title>Broad Genomic Sampling Reveals a Smut Pathogenic Ancestry of the Fungal Clade Ustilaginomycotina.</title>
        <authorList>
            <person name="Kijpornyongpan T."/>
            <person name="Mondo S.J."/>
            <person name="Barry K."/>
            <person name="Sandor L."/>
            <person name="Lee J."/>
            <person name="Lipzen A."/>
            <person name="Pangilinan J."/>
            <person name="LaButti K."/>
            <person name="Hainaut M."/>
            <person name="Henrissat B."/>
            <person name="Grigoriev I.V."/>
            <person name="Spatafora J.W."/>
            <person name="Aime M.C."/>
        </authorList>
    </citation>
    <scope>NUCLEOTIDE SEQUENCE [LARGE SCALE GENOMIC DNA]</scope>
    <source>
        <strain evidence="2 3">MCA 4658</strain>
    </source>
</reference>
<keyword evidence="3" id="KW-1185">Reference proteome</keyword>
<protein>
    <submittedName>
        <fullName evidence="2">Uncharacterized protein</fullName>
    </submittedName>
</protein>
<feature type="region of interest" description="Disordered" evidence="1">
    <location>
        <begin position="303"/>
        <end position="332"/>
    </location>
</feature>
<dbReference type="RefSeq" id="XP_025372982.1">
    <property type="nucleotide sequence ID" value="XM_025510237.1"/>
</dbReference>